<evidence type="ECO:0000313" key="2">
    <source>
        <dbReference type="EMBL" id="KAB7891276.1"/>
    </source>
</evidence>
<dbReference type="EMBL" id="WFKK01000001">
    <property type="protein sequence ID" value="KAB7891276.1"/>
    <property type="molecule type" value="Genomic_DNA"/>
</dbReference>
<keyword evidence="1" id="KW-0732">Signal</keyword>
<proteinExistence type="predicted"/>
<feature type="chain" id="PRO_5026920315" evidence="1">
    <location>
        <begin position="22"/>
        <end position="111"/>
    </location>
</feature>
<evidence type="ECO:0000313" key="3">
    <source>
        <dbReference type="Proteomes" id="UP000472839"/>
    </source>
</evidence>
<dbReference type="RefSeq" id="WP_152279378.1">
    <property type="nucleotide sequence ID" value="NZ_WFKK01000001.1"/>
</dbReference>
<gene>
    <name evidence="2" type="ORF">GBG19_00135</name>
</gene>
<feature type="signal peptide" evidence="1">
    <location>
        <begin position="1"/>
        <end position="21"/>
    </location>
</feature>
<evidence type="ECO:0000256" key="1">
    <source>
        <dbReference type="SAM" id="SignalP"/>
    </source>
</evidence>
<comment type="caution">
    <text evidence="2">The sequence shown here is derived from an EMBL/GenBank/DDBJ whole genome shotgun (WGS) entry which is preliminary data.</text>
</comment>
<reference evidence="2 3" key="1">
    <citation type="submission" date="2019-10" db="EMBL/GenBank/DDBJ databases">
        <title>Poseidonibacter ostreae sp. nov., isolated from the gut of the Ostrea denselamellosa.</title>
        <authorList>
            <person name="Choi A."/>
        </authorList>
    </citation>
    <scope>NUCLEOTIDE SEQUENCE [LARGE SCALE GENOMIC DNA]</scope>
    <source>
        <strain evidence="2 3">SJOD-M-33</strain>
    </source>
</reference>
<name>A0A6L4WW64_9BACT</name>
<dbReference type="AlphaFoldDB" id="A0A6L4WW64"/>
<protein>
    <submittedName>
        <fullName evidence="2">Uncharacterized protein</fullName>
    </submittedName>
</protein>
<organism evidence="2 3">
    <name type="scientific">Poseidonibacter ostreae</name>
    <dbReference type="NCBI Taxonomy" id="2654171"/>
    <lineage>
        <taxon>Bacteria</taxon>
        <taxon>Pseudomonadati</taxon>
        <taxon>Campylobacterota</taxon>
        <taxon>Epsilonproteobacteria</taxon>
        <taxon>Campylobacterales</taxon>
        <taxon>Arcobacteraceae</taxon>
        <taxon>Poseidonibacter</taxon>
    </lineage>
</organism>
<sequence>MKIIIISLFFIFNLFSATCFTAVNGFKATTEISTKIQDRSTSTTEKVNDLHTVISLKDEKLKEIAKLEELIRGVKSVTYIKSKAILAHLQALSQIEDNNIVIEQIHSEQKR</sequence>
<dbReference type="Proteomes" id="UP000472839">
    <property type="component" value="Unassembled WGS sequence"/>
</dbReference>
<accession>A0A6L4WW64</accession>